<dbReference type="OrthoDB" id="9803050at2"/>
<dbReference type="GO" id="GO:0006826">
    <property type="term" value="P:iron ion transport"/>
    <property type="evidence" value="ECO:0007669"/>
    <property type="project" value="UniProtKB-KW"/>
</dbReference>
<sequence>MISLRRLYCLCMLLFFTGISSVKAQTKTVLDQELTVNIPAGALIQVLNLLESKAKCSFAYDPDQLKHKRSQAFHFSRNTLSGILEYVLFGSGLGFKLVGNDIVITPIKPKVWTIRGHVRDESNGEELIGATVHIPELGVGINTNQYGFYAISIPEGQYQLLISNTGYQTKSESTFLNTDIELEIEIRPKTNRLEEVEIKQSAIAPNPILLNEQNFGVRQLNNTSYYAGETDVVKRLQMQNGIKSMSEGSSGLFVRGGNTDQNLIMLDEAIVYNPSHLYGLISVFNPDVVNNVQVYRDYMPANFGGRLSSVVVNRMAEGSSKEYHLSGGLSLMSARLAAEGPIVKEKGSFIVAFRRSLLDVFPNKFKLFSPNSVYFDINAKANYKLNKNNSVFYSVYMGEDRLLSENSYTNNWGNLTSTLRWNHIFNSKIFQNVSLIYSNYNNLLDLNADTLSQKTQWITRVRDLTLKADYTYYHSPENQIKFGVSTIYHQFNPGEIQKSPMDELNIPRDKSVEAAAYYSQQITLNRSFELNYGLRLSLFKNTQERNNVFDPQGNRINANEVKVFINPEPRLNLSYLPNASMRIFLTYNRNYQYLQLVQNSTLAFSSLEPWIPASKHIKPQHSDYFSLGYRYSPANYIFSVNAYYKRLNHQLELTDHAQIIKNPGVRNQLRAGRSNAYGLEAEVSKTEGKFSGTLAYSYSRVFRRIDDINFGSEFVANYDIPHELKITARYDWNKHLSFQGFFIYSTGRPLTLPVGYYQHDGLNVPIFEERNTSRFPDFSRLDLSAQYQFQHRFFGKRKVFSTISVGTYNLYNRKNALYYHLNSSSFETKKSSIEYGFGFYPWIAYSFKI</sequence>
<keyword evidence="4" id="KW-0732">Signal</keyword>
<evidence type="ECO:0000256" key="4">
    <source>
        <dbReference type="SAM" id="SignalP"/>
    </source>
</evidence>
<evidence type="ECO:0000256" key="1">
    <source>
        <dbReference type="ARBA" id="ARBA00004442"/>
    </source>
</evidence>
<keyword evidence="3" id="KW-0998">Cell outer membrane</keyword>
<dbReference type="Gene3D" id="3.55.50.30">
    <property type="match status" value="1"/>
</dbReference>
<dbReference type="SUPFAM" id="SSF49464">
    <property type="entry name" value="Carboxypeptidase regulatory domain-like"/>
    <property type="match status" value="1"/>
</dbReference>
<evidence type="ECO:0000259" key="5">
    <source>
        <dbReference type="Pfam" id="PF00593"/>
    </source>
</evidence>
<dbReference type="Pfam" id="PF00593">
    <property type="entry name" value="TonB_dep_Rec_b-barrel"/>
    <property type="match status" value="1"/>
</dbReference>
<dbReference type="Proteomes" id="UP000184287">
    <property type="component" value="Unassembled WGS sequence"/>
</dbReference>
<keyword evidence="6" id="KW-0675">Receptor</keyword>
<keyword evidence="2" id="KW-0472">Membrane</keyword>
<proteinExistence type="predicted"/>
<feature type="domain" description="TonB-dependent receptor-like beta-barrel" evidence="5">
    <location>
        <begin position="379"/>
        <end position="810"/>
    </location>
</feature>
<dbReference type="InterPro" id="IPR037066">
    <property type="entry name" value="Plug_dom_sf"/>
</dbReference>
<dbReference type="InterPro" id="IPR008969">
    <property type="entry name" value="CarboxyPept-like_regulatory"/>
</dbReference>
<comment type="subcellular location">
    <subcellularLocation>
        <location evidence="1">Cell outer membrane</location>
    </subcellularLocation>
</comment>
<dbReference type="Gene3D" id="2.40.170.20">
    <property type="entry name" value="TonB-dependent receptor, beta-barrel domain"/>
    <property type="match status" value="1"/>
</dbReference>
<feature type="signal peptide" evidence="4">
    <location>
        <begin position="1"/>
        <end position="24"/>
    </location>
</feature>
<protein>
    <submittedName>
        <fullName evidence="6">TonB-dependent Receptor Plug Domain</fullName>
    </submittedName>
</protein>
<dbReference type="SUPFAM" id="SSF56935">
    <property type="entry name" value="Porins"/>
    <property type="match status" value="1"/>
</dbReference>
<dbReference type="AlphaFoldDB" id="A0A1M5DBF4"/>
<keyword evidence="7" id="KW-1185">Reference proteome</keyword>
<dbReference type="EMBL" id="FQUQ01000003">
    <property type="protein sequence ID" value="SHF64270.1"/>
    <property type="molecule type" value="Genomic_DNA"/>
</dbReference>
<evidence type="ECO:0000313" key="6">
    <source>
        <dbReference type="EMBL" id="SHF64270.1"/>
    </source>
</evidence>
<dbReference type="GO" id="GO:0009279">
    <property type="term" value="C:cell outer membrane"/>
    <property type="evidence" value="ECO:0007669"/>
    <property type="project" value="UniProtKB-SubCell"/>
</dbReference>
<evidence type="ECO:0000256" key="2">
    <source>
        <dbReference type="ARBA" id="ARBA00023136"/>
    </source>
</evidence>
<dbReference type="Gene3D" id="2.60.40.1120">
    <property type="entry name" value="Carboxypeptidase-like, regulatory domain"/>
    <property type="match status" value="1"/>
</dbReference>
<evidence type="ECO:0000256" key="3">
    <source>
        <dbReference type="ARBA" id="ARBA00023237"/>
    </source>
</evidence>
<feature type="chain" id="PRO_5013336405" evidence="4">
    <location>
        <begin position="25"/>
        <end position="849"/>
    </location>
</feature>
<accession>A0A1M5DBF4</accession>
<reference evidence="7" key="1">
    <citation type="submission" date="2016-11" db="EMBL/GenBank/DDBJ databases">
        <authorList>
            <person name="Varghese N."/>
            <person name="Submissions S."/>
        </authorList>
    </citation>
    <scope>NUCLEOTIDE SEQUENCE [LARGE SCALE GENOMIC DNA]</scope>
    <source>
        <strain evidence="7">DSM 16990</strain>
    </source>
</reference>
<dbReference type="Pfam" id="PF13715">
    <property type="entry name" value="CarbopepD_reg_2"/>
    <property type="match status" value="1"/>
</dbReference>
<name>A0A1M5DBF4_9SPHI</name>
<dbReference type="STRING" id="288992.SAMN04488522_103157"/>
<organism evidence="6 7">
    <name type="scientific">Pedobacter caeni</name>
    <dbReference type="NCBI Taxonomy" id="288992"/>
    <lineage>
        <taxon>Bacteria</taxon>
        <taxon>Pseudomonadati</taxon>
        <taxon>Bacteroidota</taxon>
        <taxon>Sphingobacteriia</taxon>
        <taxon>Sphingobacteriales</taxon>
        <taxon>Sphingobacteriaceae</taxon>
        <taxon>Pedobacter</taxon>
    </lineage>
</organism>
<dbReference type="InterPro" id="IPR036942">
    <property type="entry name" value="Beta-barrel_TonB_sf"/>
</dbReference>
<dbReference type="Gene3D" id="2.170.130.10">
    <property type="entry name" value="TonB-dependent receptor, plug domain"/>
    <property type="match status" value="1"/>
</dbReference>
<gene>
    <name evidence="6" type="ORF">SAMN04488522_103157</name>
</gene>
<dbReference type="InterPro" id="IPR000531">
    <property type="entry name" value="Beta-barrel_TonB"/>
</dbReference>
<evidence type="ECO:0000313" key="7">
    <source>
        <dbReference type="Proteomes" id="UP000184287"/>
    </source>
</evidence>